<feature type="domain" description="GGDEF" evidence="8">
    <location>
        <begin position="650"/>
        <end position="784"/>
    </location>
</feature>
<dbReference type="InterPro" id="IPR003018">
    <property type="entry name" value="GAF"/>
</dbReference>
<dbReference type="PROSITE" id="PS50887">
    <property type="entry name" value="GGDEF"/>
    <property type="match status" value="1"/>
</dbReference>
<dbReference type="NCBIfam" id="TIGR00229">
    <property type="entry name" value="sensory_box"/>
    <property type="match status" value="1"/>
</dbReference>
<keyword evidence="1" id="KW-0808">Transferase</keyword>
<evidence type="ECO:0000256" key="2">
    <source>
        <dbReference type="ARBA" id="ARBA00022777"/>
    </source>
</evidence>
<dbReference type="Proteomes" id="UP001156706">
    <property type="component" value="Unassembled WGS sequence"/>
</dbReference>
<reference evidence="10" key="1">
    <citation type="journal article" date="2019" name="Int. J. Syst. Evol. Microbiol.">
        <title>The Global Catalogue of Microorganisms (GCM) 10K type strain sequencing project: providing services to taxonomists for standard genome sequencing and annotation.</title>
        <authorList>
            <consortium name="The Broad Institute Genomics Platform"/>
            <consortium name="The Broad Institute Genome Sequencing Center for Infectious Disease"/>
            <person name="Wu L."/>
            <person name="Ma J."/>
        </authorList>
    </citation>
    <scope>NUCLEOTIDE SEQUENCE [LARGE SCALE GENOMIC DNA]</scope>
    <source>
        <strain evidence="10">NBRC 110044</strain>
    </source>
</reference>
<dbReference type="Gene3D" id="3.20.20.450">
    <property type="entry name" value="EAL domain"/>
    <property type="match status" value="1"/>
</dbReference>
<dbReference type="EMBL" id="BSOG01000001">
    <property type="protein sequence ID" value="GLR11682.1"/>
    <property type="molecule type" value="Genomic_DNA"/>
</dbReference>
<dbReference type="InterPro" id="IPR001789">
    <property type="entry name" value="Sig_transdc_resp-reg_receiver"/>
</dbReference>
<dbReference type="SMART" id="SM00052">
    <property type="entry name" value="EAL"/>
    <property type="match status" value="1"/>
</dbReference>
<keyword evidence="3" id="KW-0597">Phosphoprotein</keyword>
<dbReference type="PROSITE" id="PS50113">
    <property type="entry name" value="PAC"/>
    <property type="match status" value="2"/>
</dbReference>
<dbReference type="PROSITE" id="PS50110">
    <property type="entry name" value="RESPONSE_REGULATORY"/>
    <property type="match status" value="2"/>
</dbReference>
<feature type="domain" description="EAL" evidence="7">
    <location>
        <begin position="793"/>
        <end position="1047"/>
    </location>
</feature>
<dbReference type="InterPro" id="IPR029787">
    <property type="entry name" value="Nucleotide_cyclase"/>
</dbReference>
<dbReference type="SMART" id="SM00448">
    <property type="entry name" value="REC"/>
    <property type="match status" value="2"/>
</dbReference>
<dbReference type="PROSITE" id="PS50112">
    <property type="entry name" value="PAS"/>
    <property type="match status" value="1"/>
</dbReference>
<dbReference type="InterPro" id="IPR001610">
    <property type="entry name" value="PAC"/>
</dbReference>
<dbReference type="Gene3D" id="3.30.450.40">
    <property type="match status" value="1"/>
</dbReference>
<dbReference type="SUPFAM" id="SSF55781">
    <property type="entry name" value="GAF domain-like"/>
    <property type="match status" value="1"/>
</dbReference>
<organism evidence="9 10">
    <name type="scientific">Chitinimonas prasina</name>
    <dbReference type="NCBI Taxonomy" id="1434937"/>
    <lineage>
        <taxon>Bacteria</taxon>
        <taxon>Pseudomonadati</taxon>
        <taxon>Pseudomonadota</taxon>
        <taxon>Betaproteobacteria</taxon>
        <taxon>Neisseriales</taxon>
        <taxon>Chitinibacteraceae</taxon>
        <taxon>Chitinimonas</taxon>
    </lineage>
</organism>
<dbReference type="InterPro" id="IPR000014">
    <property type="entry name" value="PAS"/>
</dbReference>
<dbReference type="InterPro" id="IPR011006">
    <property type="entry name" value="CheY-like_superfamily"/>
</dbReference>
<dbReference type="CDD" id="cd01949">
    <property type="entry name" value="GGDEF"/>
    <property type="match status" value="1"/>
</dbReference>
<feature type="domain" description="Response regulatory" evidence="4">
    <location>
        <begin position="1062"/>
        <end position="1177"/>
    </location>
</feature>
<feature type="domain" description="PAC" evidence="6">
    <location>
        <begin position="564"/>
        <end position="618"/>
    </location>
</feature>
<dbReference type="CDD" id="cd17569">
    <property type="entry name" value="REC_HupR-like"/>
    <property type="match status" value="1"/>
</dbReference>
<evidence type="ECO:0000259" key="6">
    <source>
        <dbReference type="PROSITE" id="PS50113"/>
    </source>
</evidence>
<dbReference type="PANTHER" id="PTHR44757">
    <property type="entry name" value="DIGUANYLATE CYCLASE DGCP"/>
    <property type="match status" value="1"/>
</dbReference>
<evidence type="ECO:0000259" key="5">
    <source>
        <dbReference type="PROSITE" id="PS50112"/>
    </source>
</evidence>
<dbReference type="SUPFAM" id="SSF52172">
    <property type="entry name" value="CheY-like"/>
    <property type="match status" value="2"/>
</dbReference>
<protein>
    <recommendedName>
        <fullName evidence="11">EAL domain-containing protein</fullName>
    </recommendedName>
</protein>
<dbReference type="SMART" id="SM00267">
    <property type="entry name" value="GGDEF"/>
    <property type="match status" value="1"/>
</dbReference>
<proteinExistence type="predicted"/>
<accession>A0ABQ5YDL7</accession>
<keyword evidence="10" id="KW-1185">Reference proteome</keyword>
<sequence>MLRGIDILIVEDSPTQAEQLCALLEGHGCVPRISNNGVQALNKVSEQIPDIIISDVVMPMMDGYELCRRLKANPETSQIPIILVTTLSDPRDVVHGLACGADNFILKPYDEKYLISRLRYLLANNELRGHDRVSMGVEVVLEGERHFITAARQQILDLLISTYEQGVRLNSQLQAKHVELSESHSLLDSLFRFSSGLSTPQTEQQLIDASLLSVSCFPHSMGAWLLLADNQEGKLRFAGASGQVDIDRINALASQDCPCRHALQHDGQLTAFNVGNCDVLGHARRHACAPLMLGRELVGILNVVRDDGEDWPEAELNTLTAVGQQLAIALTRARVFERLESLVQERTSALRIEMAERERAEIALRHSEALMLKVLETLPIGVWVTDKLGSVLLHNPEAIRIWSGAAPFSHAPQVPPENEDSAVQRIRQTLARVLAVGELILNEPVNMQALDGVKRTLLNSAVPLTDERNRIQGAIVVQQDITAQQVIDLELRIRDRAIESSVNAVVITDNRQPHNPIIYVNQAFERITGYKRETVMGRNCRFLQGEDNDQVALSAIRLALLQGTEGKALLRNYRRDGTMFWNELRVAPTFDSQGNISHYVGVLNDVTESKRYQDELEHQANFDTLTTLPNRNLLMDRIRQAIVQANRHNARFALAFMDLDNFKYVNDSLGHSVGDQLLVEVAKRIRDCVREYDTVARLGGDEFVLLLPETRSDHEVEGTLKRMSAQLAQPIKLANEVELYVSSSMGYCFYPSDGSDVDELLRNADTAMYKAKEQGKSQISRFELTMNDTVQKRVALERDLRHAISYGELEMFYQPQLDLRAGALCGFEALIRWRMADGRIISPLDFIPVAEESGLIRDVDRYVINCVFQQVAAWLAAGYDPGEVAINISTYSLQEHDIVAYISDTLNRHHVPAARIKLEVTEGLLMKNVDTAQRIMNDLKAVGLKWSIDDFGTGYSALSYLRKYPFDQLKIDRSFVEDVHLNLENASVTRAIISMAHSLGIAVIAEGVETAEQLGFLLQAGCSQIQGYYYSPPLPANSCVQLLADDGVLSLPAISIKRNQRTLLVVDSTPAIHTYLLRDLQREGYHILNVDCPADAFKILAINQVGVVLADQRQPGISGADFLRQVKTLHPDTVRIAMSSYTDVDSILKAINEGAIFRFITKPWQPQELKEQLREAFKQYELRRYGEVAQFD</sequence>
<dbReference type="SMART" id="SM00086">
    <property type="entry name" value="PAC"/>
    <property type="match status" value="2"/>
</dbReference>
<dbReference type="Pfam" id="PF00990">
    <property type="entry name" value="GGDEF"/>
    <property type="match status" value="1"/>
</dbReference>
<dbReference type="Pfam" id="PF08448">
    <property type="entry name" value="PAS_4"/>
    <property type="match status" value="1"/>
</dbReference>
<dbReference type="InterPro" id="IPR052155">
    <property type="entry name" value="Biofilm_reg_signaling"/>
</dbReference>
<dbReference type="InterPro" id="IPR013656">
    <property type="entry name" value="PAS_4"/>
</dbReference>
<keyword evidence="2" id="KW-0418">Kinase</keyword>
<evidence type="ECO:0000256" key="1">
    <source>
        <dbReference type="ARBA" id="ARBA00022679"/>
    </source>
</evidence>
<evidence type="ECO:0000259" key="8">
    <source>
        <dbReference type="PROSITE" id="PS50887"/>
    </source>
</evidence>
<dbReference type="InterPro" id="IPR001633">
    <property type="entry name" value="EAL_dom"/>
</dbReference>
<evidence type="ECO:0000259" key="7">
    <source>
        <dbReference type="PROSITE" id="PS50883"/>
    </source>
</evidence>
<dbReference type="InterPro" id="IPR035919">
    <property type="entry name" value="EAL_sf"/>
</dbReference>
<dbReference type="InterPro" id="IPR035965">
    <property type="entry name" value="PAS-like_dom_sf"/>
</dbReference>
<gene>
    <name evidence="9" type="ORF">GCM10007907_04720</name>
</gene>
<dbReference type="Pfam" id="PF00563">
    <property type="entry name" value="EAL"/>
    <property type="match status" value="1"/>
</dbReference>
<dbReference type="Pfam" id="PF13426">
    <property type="entry name" value="PAS_9"/>
    <property type="match status" value="1"/>
</dbReference>
<dbReference type="RefSeq" id="WP_284194826.1">
    <property type="nucleotide sequence ID" value="NZ_BSOG01000001.1"/>
</dbReference>
<dbReference type="SMART" id="SM00065">
    <property type="entry name" value="GAF"/>
    <property type="match status" value="1"/>
</dbReference>
<dbReference type="InterPro" id="IPR000700">
    <property type="entry name" value="PAS-assoc_C"/>
</dbReference>
<evidence type="ECO:0000313" key="10">
    <source>
        <dbReference type="Proteomes" id="UP001156706"/>
    </source>
</evidence>
<comment type="caution">
    <text evidence="9">The sequence shown here is derived from an EMBL/GenBank/DDBJ whole genome shotgun (WGS) entry which is preliminary data.</text>
</comment>
<dbReference type="SUPFAM" id="SSF55073">
    <property type="entry name" value="Nucleotide cyclase"/>
    <property type="match status" value="1"/>
</dbReference>
<dbReference type="Gene3D" id="3.40.50.2300">
    <property type="match status" value="2"/>
</dbReference>
<feature type="modified residue" description="4-aspartylphosphate" evidence="3">
    <location>
        <position position="1111"/>
    </location>
</feature>
<dbReference type="InterPro" id="IPR000160">
    <property type="entry name" value="GGDEF_dom"/>
</dbReference>
<dbReference type="SMART" id="SM00091">
    <property type="entry name" value="PAS"/>
    <property type="match status" value="2"/>
</dbReference>
<feature type="modified residue" description="4-aspartylphosphate" evidence="3">
    <location>
        <position position="55"/>
    </location>
</feature>
<dbReference type="Gene3D" id="3.30.70.270">
    <property type="match status" value="1"/>
</dbReference>
<feature type="domain" description="PAS" evidence="5">
    <location>
        <begin position="496"/>
        <end position="563"/>
    </location>
</feature>
<dbReference type="InterPro" id="IPR029016">
    <property type="entry name" value="GAF-like_dom_sf"/>
</dbReference>
<dbReference type="InterPro" id="IPR043128">
    <property type="entry name" value="Rev_trsase/Diguanyl_cyclase"/>
</dbReference>
<dbReference type="SUPFAM" id="SSF141868">
    <property type="entry name" value="EAL domain-like"/>
    <property type="match status" value="1"/>
</dbReference>
<evidence type="ECO:0000313" key="9">
    <source>
        <dbReference type="EMBL" id="GLR11682.1"/>
    </source>
</evidence>
<evidence type="ECO:0008006" key="11">
    <source>
        <dbReference type="Google" id="ProtNLM"/>
    </source>
</evidence>
<evidence type="ECO:0000259" key="4">
    <source>
        <dbReference type="PROSITE" id="PS50110"/>
    </source>
</evidence>
<feature type="domain" description="PAC" evidence="6">
    <location>
        <begin position="441"/>
        <end position="493"/>
    </location>
</feature>
<dbReference type="Pfam" id="PF00072">
    <property type="entry name" value="Response_reg"/>
    <property type="match status" value="2"/>
</dbReference>
<dbReference type="Pfam" id="PF13185">
    <property type="entry name" value="GAF_2"/>
    <property type="match status" value="1"/>
</dbReference>
<dbReference type="Gene3D" id="3.30.450.20">
    <property type="entry name" value="PAS domain"/>
    <property type="match status" value="2"/>
</dbReference>
<dbReference type="CDD" id="cd00130">
    <property type="entry name" value="PAS"/>
    <property type="match status" value="1"/>
</dbReference>
<dbReference type="PANTHER" id="PTHR44757:SF2">
    <property type="entry name" value="BIOFILM ARCHITECTURE MAINTENANCE PROTEIN MBAA"/>
    <property type="match status" value="1"/>
</dbReference>
<name>A0ABQ5YDL7_9NEIS</name>
<dbReference type="SUPFAM" id="SSF55785">
    <property type="entry name" value="PYP-like sensor domain (PAS domain)"/>
    <property type="match status" value="2"/>
</dbReference>
<dbReference type="PROSITE" id="PS50883">
    <property type="entry name" value="EAL"/>
    <property type="match status" value="1"/>
</dbReference>
<feature type="domain" description="Response regulatory" evidence="4">
    <location>
        <begin position="6"/>
        <end position="122"/>
    </location>
</feature>
<dbReference type="NCBIfam" id="TIGR00254">
    <property type="entry name" value="GGDEF"/>
    <property type="match status" value="1"/>
</dbReference>
<evidence type="ECO:0000256" key="3">
    <source>
        <dbReference type="PROSITE-ProRule" id="PRU00169"/>
    </source>
</evidence>
<dbReference type="CDD" id="cd01948">
    <property type="entry name" value="EAL"/>
    <property type="match status" value="1"/>
</dbReference>